<feature type="domain" description="NTF2-like N-terminal transpeptidase" evidence="4">
    <location>
        <begin position="43"/>
        <end position="150"/>
    </location>
</feature>
<dbReference type="InterPro" id="IPR036138">
    <property type="entry name" value="PBP_dimer_sf"/>
</dbReference>
<protein>
    <submittedName>
        <fullName evidence="5">Penicillin-binding protein transpeptidase</fullName>
    </submittedName>
</protein>
<dbReference type="eggNOG" id="COG0768">
    <property type="taxonomic scope" value="Bacteria"/>
</dbReference>
<dbReference type="InterPro" id="IPR012338">
    <property type="entry name" value="Beta-lactam/transpept-like"/>
</dbReference>
<dbReference type="GO" id="GO:0046677">
    <property type="term" value="P:response to antibiotic"/>
    <property type="evidence" value="ECO:0007669"/>
    <property type="project" value="InterPro"/>
</dbReference>
<dbReference type="AlphaFoldDB" id="C8XJA2"/>
<dbReference type="InterPro" id="IPR001460">
    <property type="entry name" value="PCN-bd_Tpept"/>
</dbReference>
<gene>
    <name evidence="5" type="ordered locus">Namu_2190</name>
</gene>
<dbReference type="SUPFAM" id="SSF56519">
    <property type="entry name" value="Penicillin binding protein dimerisation domain"/>
    <property type="match status" value="1"/>
</dbReference>
<dbReference type="FunCoup" id="C8XJA2">
    <property type="interactions" value="1"/>
</dbReference>
<dbReference type="Pfam" id="PF00905">
    <property type="entry name" value="Transpeptidase"/>
    <property type="match status" value="1"/>
</dbReference>
<evidence type="ECO:0000259" key="3">
    <source>
        <dbReference type="Pfam" id="PF00905"/>
    </source>
</evidence>
<dbReference type="OrthoDB" id="5241017at2"/>
<dbReference type="SUPFAM" id="SSF56601">
    <property type="entry name" value="beta-lactamase/transpeptidase-like"/>
    <property type="match status" value="1"/>
</dbReference>
<organism evidence="5 6">
    <name type="scientific">Nakamurella multipartita (strain ATCC 700099 / DSM 44233 / CIP 104796 / JCM 9543 / NBRC 105858 / Y-104)</name>
    <name type="common">Microsphaera multipartita</name>
    <dbReference type="NCBI Taxonomy" id="479431"/>
    <lineage>
        <taxon>Bacteria</taxon>
        <taxon>Bacillati</taxon>
        <taxon>Actinomycetota</taxon>
        <taxon>Actinomycetes</taxon>
        <taxon>Nakamurellales</taxon>
        <taxon>Nakamurellaceae</taxon>
        <taxon>Nakamurella</taxon>
    </lineage>
</organism>
<sequence precursor="true">MALRALTTRSRRAPRSFPVLVLALVLGVLAACTTDPNQGDPGPGDRVGAFVQAWQQMDFDAASDYTTSPAAAALMLDQVTNDLRPDQLTITPGEVSRVSATQATMTVSFTWQLPDAGSWTYPATWTWKKDRDWEIDWAPSVIHPKLGERQTLAAHTTAAEPGVMVDRNNNRIVQPVTVYSVVLLPAKTPDVPAAAAALVAALAPIDPTLTADGIVAGVTQAQAEAAAAATPASGSATASSGPSDGTPPADPASVGYTVINLREPDYLKVKPQLDAITGLSYPSQVRNLPPTRDFARAILAQVDPVAAPLMKGTDGWSVVIVDSTGGVLETLEDHPAVPGQRVTLTLDSAVQQAAEAAIADQDKPAMLVALQPSTGEIIAVAQNIAANAQGTPALTGQYPPGSTFKVATATAALERGLIAPGLPVGCPGVFTVDGRAVHNSHDFALGTVDATVAFARSCNTTFADLATQMPADALPAAAASYGIGLDFDIPGVITLTGKVPDAPSAIQRAENGFGQGQVLVSPFGAALMAATAQHGAMPIPSLIRGTSTTVDKPAPERPAQAADGVRTFMRAVVTEGTGAGLEPFDDVHAKTGTAEFAAADGTTHAHAWTIGYRGDLAFAALIVGGEDSINTNAVVARLLAAVPS</sequence>
<dbReference type="HOGENOM" id="CLU_025328_0_0_11"/>
<dbReference type="GO" id="GO:0008658">
    <property type="term" value="F:penicillin binding"/>
    <property type="evidence" value="ECO:0007669"/>
    <property type="project" value="InterPro"/>
</dbReference>
<dbReference type="PANTHER" id="PTHR30627:SF24">
    <property type="entry name" value="PENICILLIN-BINDING PROTEIN 4B"/>
    <property type="match status" value="1"/>
</dbReference>
<dbReference type="Proteomes" id="UP000002218">
    <property type="component" value="Chromosome"/>
</dbReference>
<proteinExistence type="predicted"/>
<feature type="chain" id="PRO_5039308180" evidence="2">
    <location>
        <begin position="31"/>
        <end position="644"/>
    </location>
</feature>
<dbReference type="InterPro" id="IPR050515">
    <property type="entry name" value="Beta-lactam/transpept"/>
</dbReference>
<dbReference type="GO" id="GO:0005886">
    <property type="term" value="C:plasma membrane"/>
    <property type="evidence" value="ECO:0007669"/>
    <property type="project" value="TreeGrafter"/>
</dbReference>
<reference evidence="6" key="1">
    <citation type="submission" date="2009-09" db="EMBL/GenBank/DDBJ databases">
        <title>The complete genome of Nakamurella multipartita DSM 44233.</title>
        <authorList>
            <consortium name="US DOE Joint Genome Institute (JGI-PGF)"/>
            <person name="Lucas S."/>
            <person name="Copeland A."/>
            <person name="Lapidus A."/>
            <person name="Glavina del Rio T."/>
            <person name="Dalin E."/>
            <person name="Tice H."/>
            <person name="Bruce D."/>
            <person name="Goodwin L."/>
            <person name="Pitluck S."/>
            <person name="Kyrpides N."/>
            <person name="Mavromatis K."/>
            <person name="Ivanova N."/>
            <person name="Ovchinnikova G."/>
            <person name="Sims D."/>
            <person name="Meincke L."/>
            <person name="Brettin T."/>
            <person name="Detter J.C."/>
            <person name="Han C."/>
            <person name="Larimer F."/>
            <person name="Land M."/>
            <person name="Hauser L."/>
            <person name="Markowitz V."/>
            <person name="Cheng J.-F."/>
            <person name="Hugenholtz P."/>
            <person name="Woyke T."/>
            <person name="Wu D."/>
            <person name="Klenk H.-P."/>
            <person name="Eisen J.A."/>
        </authorList>
    </citation>
    <scope>NUCLEOTIDE SEQUENCE [LARGE SCALE GENOMIC DNA]</scope>
    <source>
        <strain evidence="6">ATCC 700099 / DSM 44233 / CIP 104796 / JCM 9543 / NBRC 105858 / Y-104</strain>
    </source>
</reference>
<feature type="region of interest" description="Disordered" evidence="1">
    <location>
        <begin position="232"/>
        <end position="254"/>
    </location>
</feature>
<evidence type="ECO:0000313" key="6">
    <source>
        <dbReference type="Proteomes" id="UP000002218"/>
    </source>
</evidence>
<accession>C8XJA2</accession>
<dbReference type="InParanoid" id="C8XJA2"/>
<dbReference type="KEGG" id="nml:Namu_2190"/>
<keyword evidence="2" id="KW-0732">Signal</keyword>
<dbReference type="SUPFAM" id="SSF54427">
    <property type="entry name" value="NTF2-like"/>
    <property type="match status" value="1"/>
</dbReference>
<evidence type="ECO:0000256" key="2">
    <source>
        <dbReference type="SAM" id="SignalP"/>
    </source>
</evidence>
<dbReference type="Pfam" id="PF05223">
    <property type="entry name" value="MecA_N"/>
    <property type="match status" value="1"/>
</dbReference>
<dbReference type="EMBL" id="CP001737">
    <property type="protein sequence ID" value="ACV78567.1"/>
    <property type="molecule type" value="Genomic_DNA"/>
</dbReference>
<dbReference type="InterPro" id="IPR007887">
    <property type="entry name" value="MecA_N"/>
</dbReference>
<dbReference type="Gene3D" id="3.40.710.10">
    <property type="entry name" value="DD-peptidase/beta-lactamase superfamily"/>
    <property type="match status" value="1"/>
</dbReference>
<dbReference type="GO" id="GO:0071972">
    <property type="term" value="F:peptidoglycan L,D-transpeptidase activity"/>
    <property type="evidence" value="ECO:0007669"/>
    <property type="project" value="TreeGrafter"/>
</dbReference>
<feature type="domain" description="Penicillin-binding protein transpeptidase" evidence="3">
    <location>
        <begin position="366"/>
        <end position="634"/>
    </location>
</feature>
<dbReference type="Gene3D" id="3.10.450.100">
    <property type="entry name" value="NTF2-like, domain 1"/>
    <property type="match status" value="1"/>
</dbReference>
<dbReference type="GO" id="GO:0071555">
    <property type="term" value="P:cell wall organization"/>
    <property type="evidence" value="ECO:0007669"/>
    <property type="project" value="TreeGrafter"/>
</dbReference>
<dbReference type="PANTHER" id="PTHR30627">
    <property type="entry name" value="PEPTIDOGLYCAN D,D-TRANSPEPTIDASE"/>
    <property type="match status" value="1"/>
</dbReference>
<evidence type="ECO:0000256" key="1">
    <source>
        <dbReference type="SAM" id="MobiDB-lite"/>
    </source>
</evidence>
<dbReference type="RefSeq" id="WP_015747459.1">
    <property type="nucleotide sequence ID" value="NC_013235.1"/>
</dbReference>
<evidence type="ECO:0000313" key="5">
    <source>
        <dbReference type="EMBL" id="ACV78567.1"/>
    </source>
</evidence>
<evidence type="ECO:0000259" key="4">
    <source>
        <dbReference type="Pfam" id="PF05223"/>
    </source>
</evidence>
<feature type="signal peptide" evidence="2">
    <location>
        <begin position="1"/>
        <end position="30"/>
    </location>
</feature>
<reference evidence="5 6" key="2">
    <citation type="journal article" date="2010" name="Stand. Genomic Sci.">
        <title>Complete genome sequence of Nakamurella multipartita type strain (Y-104).</title>
        <authorList>
            <person name="Tice H."/>
            <person name="Mayilraj S."/>
            <person name="Sims D."/>
            <person name="Lapidus A."/>
            <person name="Nolan M."/>
            <person name="Lucas S."/>
            <person name="Glavina Del Rio T."/>
            <person name="Copeland A."/>
            <person name="Cheng J.F."/>
            <person name="Meincke L."/>
            <person name="Bruce D."/>
            <person name="Goodwin L."/>
            <person name="Pitluck S."/>
            <person name="Ivanova N."/>
            <person name="Mavromatis K."/>
            <person name="Ovchinnikova G."/>
            <person name="Pati A."/>
            <person name="Chen A."/>
            <person name="Palaniappan K."/>
            <person name="Land M."/>
            <person name="Hauser L."/>
            <person name="Chang Y.J."/>
            <person name="Jeffries C.D."/>
            <person name="Detter J.C."/>
            <person name="Brettin T."/>
            <person name="Rohde M."/>
            <person name="Goker M."/>
            <person name="Bristow J."/>
            <person name="Eisen J.A."/>
            <person name="Markowitz V."/>
            <person name="Hugenholtz P."/>
            <person name="Kyrpides N.C."/>
            <person name="Klenk H.P."/>
            <person name="Chen F."/>
        </authorList>
    </citation>
    <scope>NUCLEOTIDE SEQUENCE [LARGE SCALE GENOMIC DNA]</scope>
    <source>
        <strain evidence="6">ATCC 700099 / DSM 44233 / CIP 104796 / JCM 9543 / NBRC 105858 / Y-104</strain>
    </source>
</reference>
<dbReference type="PROSITE" id="PS51257">
    <property type="entry name" value="PROKAR_LIPOPROTEIN"/>
    <property type="match status" value="1"/>
</dbReference>
<dbReference type="InterPro" id="IPR032710">
    <property type="entry name" value="NTF2-like_dom_sf"/>
</dbReference>
<dbReference type="STRING" id="479431.Namu_2190"/>
<name>C8XJA2_NAKMY</name>
<keyword evidence="6" id="KW-1185">Reference proteome</keyword>
<feature type="compositionally biased region" description="Low complexity" evidence="1">
    <location>
        <begin position="232"/>
        <end position="243"/>
    </location>
</feature>